<dbReference type="InterPro" id="IPR008974">
    <property type="entry name" value="TRAF-like"/>
</dbReference>
<sequence length="123" mass="14470">MDPDDLSENKCFTYTWNIENFSYSWQKNRECISSPVFNVDTMEKTKWRLDLYPNGCLKNARDYISFFLKRESACTGPEEFNIYFDLSFLTTNTSALLSRGPYSNSFSKGMDWGLVRFVPLDQY</sequence>
<dbReference type="EMBL" id="BMAV01009114">
    <property type="protein sequence ID" value="GFY53129.1"/>
    <property type="molecule type" value="Genomic_DNA"/>
</dbReference>
<dbReference type="Pfam" id="PF22486">
    <property type="entry name" value="MATH_2"/>
    <property type="match status" value="1"/>
</dbReference>
<protein>
    <recommendedName>
        <fullName evidence="1">MATH domain-containing protein</fullName>
    </recommendedName>
</protein>
<reference evidence="2" key="1">
    <citation type="submission" date="2020-08" db="EMBL/GenBank/DDBJ databases">
        <title>Multicomponent nature underlies the extraordinary mechanical properties of spider dragline silk.</title>
        <authorList>
            <person name="Kono N."/>
            <person name="Nakamura H."/>
            <person name="Mori M."/>
            <person name="Yoshida Y."/>
            <person name="Ohtoshi R."/>
            <person name="Malay A.D."/>
            <person name="Moran D.A.P."/>
            <person name="Tomita M."/>
            <person name="Numata K."/>
            <person name="Arakawa K."/>
        </authorList>
    </citation>
    <scope>NUCLEOTIDE SEQUENCE</scope>
</reference>
<dbReference type="Gene3D" id="2.60.210.10">
    <property type="entry name" value="Apoptosis, Tumor Necrosis Factor Receptor Associated Protein 2, Chain A"/>
    <property type="match status" value="1"/>
</dbReference>
<dbReference type="OrthoDB" id="6435602at2759"/>
<dbReference type="AlphaFoldDB" id="A0A8X6XIM4"/>
<organism evidence="2 3">
    <name type="scientific">Trichonephila inaurata madagascariensis</name>
    <dbReference type="NCBI Taxonomy" id="2747483"/>
    <lineage>
        <taxon>Eukaryota</taxon>
        <taxon>Metazoa</taxon>
        <taxon>Ecdysozoa</taxon>
        <taxon>Arthropoda</taxon>
        <taxon>Chelicerata</taxon>
        <taxon>Arachnida</taxon>
        <taxon>Araneae</taxon>
        <taxon>Araneomorphae</taxon>
        <taxon>Entelegynae</taxon>
        <taxon>Araneoidea</taxon>
        <taxon>Nephilidae</taxon>
        <taxon>Trichonephila</taxon>
        <taxon>Trichonephila inaurata</taxon>
    </lineage>
</organism>
<gene>
    <name evidence="2" type="ORF">TNIN_190641</name>
</gene>
<name>A0A8X6XIM4_9ARAC</name>
<keyword evidence="3" id="KW-1185">Reference proteome</keyword>
<dbReference type="SUPFAM" id="SSF49599">
    <property type="entry name" value="TRAF domain-like"/>
    <property type="match status" value="1"/>
</dbReference>
<dbReference type="CDD" id="cd00121">
    <property type="entry name" value="MATH"/>
    <property type="match status" value="1"/>
</dbReference>
<feature type="domain" description="MATH" evidence="1">
    <location>
        <begin position="11"/>
        <end position="123"/>
    </location>
</feature>
<comment type="caution">
    <text evidence="2">The sequence shown here is derived from an EMBL/GenBank/DDBJ whole genome shotgun (WGS) entry which is preliminary data.</text>
</comment>
<accession>A0A8X6XIM4</accession>
<proteinExistence type="predicted"/>
<evidence type="ECO:0000313" key="3">
    <source>
        <dbReference type="Proteomes" id="UP000886998"/>
    </source>
</evidence>
<dbReference type="InterPro" id="IPR002083">
    <property type="entry name" value="MATH/TRAF_dom"/>
</dbReference>
<evidence type="ECO:0000313" key="2">
    <source>
        <dbReference type="EMBL" id="GFY53129.1"/>
    </source>
</evidence>
<dbReference type="PROSITE" id="PS50144">
    <property type="entry name" value="MATH"/>
    <property type="match status" value="1"/>
</dbReference>
<evidence type="ECO:0000259" key="1">
    <source>
        <dbReference type="PROSITE" id="PS50144"/>
    </source>
</evidence>
<dbReference type="Proteomes" id="UP000886998">
    <property type="component" value="Unassembled WGS sequence"/>
</dbReference>